<feature type="region of interest" description="Disordered" evidence="1">
    <location>
        <begin position="67"/>
        <end position="123"/>
    </location>
</feature>
<comment type="caution">
    <text evidence="4">The sequence shown here is derived from an EMBL/GenBank/DDBJ whole genome shotgun (WGS) entry which is preliminary data.</text>
</comment>
<feature type="signal peptide" evidence="2">
    <location>
        <begin position="1"/>
        <end position="28"/>
    </location>
</feature>
<dbReference type="SMART" id="SM00355">
    <property type="entry name" value="ZnF_C2H2"/>
    <property type="match status" value="2"/>
</dbReference>
<dbReference type="InterPro" id="IPR013087">
    <property type="entry name" value="Znf_C2H2_type"/>
</dbReference>
<dbReference type="PROSITE" id="PS00028">
    <property type="entry name" value="ZINC_FINGER_C2H2_1"/>
    <property type="match status" value="1"/>
</dbReference>
<feature type="region of interest" description="Disordered" evidence="1">
    <location>
        <begin position="172"/>
        <end position="212"/>
    </location>
</feature>
<gene>
    <name evidence="4" type="ORF">ABG768_018809</name>
</gene>
<evidence type="ECO:0000313" key="4">
    <source>
        <dbReference type="EMBL" id="KAK9976988.1"/>
    </source>
</evidence>
<keyword evidence="2" id="KW-0732">Signal</keyword>
<evidence type="ECO:0000256" key="2">
    <source>
        <dbReference type="SAM" id="SignalP"/>
    </source>
</evidence>
<feature type="chain" id="PRO_5043329586" description="C2H2-type domain-containing protein" evidence="2">
    <location>
        <begin position="29"/>
        <end position="947"/>
    </location>
</feature>
<keyword evidence="5" id="KW-1185">Reference proteome</keyword>
<name>A0AAW2AVC8_CULAL</name>
<dbReference type="EMBL" id="JAWDJR010000003">
    <property type="protein sequence ID" value="KAK9976988.1"/>
    <property type="molecule type" value="Genomic_DNA"/>
</dbReference>
<dbReference type="Proteomes" id="UP001479290">
    <property type="component" value="Unassembled WGS sequence"/>
</dbReference>
<feature type="compositionally biased region" description="Polar residues" evidence="1">
    <location>
        <begin position="193"/>
        <end position="203"/>
    </location>
</feature>
<reference evidence="4 5" key="1">
    <citation type="submission" date="2024-05" db="EMBL/GenBank/DDBJ databases">
        <title>A high-quality chromosomal-level genome assembly of Topmouth culter (Culter alburnus).</title>
        <authorList>
            <person name="Zhao H."/>
        </authorList>
    </citation>
    <scope>NUCLEOTIDE SEQUENCE [LARGE SCALE GENOMIC DNA]</scope>
    <source>
        <strain evidence="4">CATC2023</strain>
        <tissue evidence="4">Muscle</tissue>
    </source>
</reference>
<dbReference type="AlphaFoldDB" id="A0AAW2AVC8"/>
<evidence type="ECO:0000259" key="3">
    <source>
        <dbReference type="PROSITE" id="PS00028"/>
    </source>
</evidence>
<dbReference type="InterPro" id="IPR025452">
    <property type="entry name" value="DUF4218"/>
</dbReference>
<feature type="domain" description="C2H2-type" evidence="3">
    <location>
        <begin position="37"/>
        <end position="60"/>
    </location>
</feature>
<dbReference type="Pfam" id="PF13960">
    <property type="entry name" value="DUF4218"/>
    <property type="match status" value="1"/>
</dbReference>
<dbReference type="PANTHER" id="PTHR46579">
    <property type="entry name" value="F5/8 TYPE C DOMAIN-CONTAINING PROTEIN-RELATED"/>
    <property type="match status" value="1"/>
</dbReference>
<feature type="compositionally biased region" description="Polar residues" evidence="1">
    <location>
        <begin position="106"/>
        <end position="123"/>
    </location>
</feature>
<evidence type="ECO:0000313" key="5">
    <source>
        <dbReference type="Proteomes" id="UP001479290"/>
    </source>
</evidence>
<protein>
    <recommendedName>
        <fullName evidence="3">C2H2-type domain-containing protein</fullName>
    </recommendedName>
</protein>
<sequence length="947" mass="107909">MIWRCVICYVFVALTLKSLLSHINFAHSRSPDFRLVCGIDGCTKEYRVYNSFWYHIRRTHSQYLDGVSSSRSHRRERSALNEASGEPRRTDSNNLWTYNVRPTLEAQDTQNSSDTPDNETTLENNVDLQPSLLVPVEHFGDFDTFDTGETVFSGLNSNTVLRSPSSVKAPDVLLNETSDSNPTPPLPDRPSDESSSTCLPQETMNDELSSDDVLSRHATAIVMTAREKHHLSQSGVNDVVAAVQEYQAQLLNNLRNQLQTVFNRHAGSELQQEALGLFDSFKDPFAAVSTSYRQDSVIKEKFSFVEAEEVSVGLAVCCQKREKRRDLAIKNKCFHYIPLIKSLEQLLSHPKIFAMINGRSQKCSSGYFYDIIDGELMLSHPLFSSRPSALQIILYSDEIEICNPLGSHASKNKLLMFYYTLGNINPKYRSKLASIRLLAIAKQSELSERGVDAILARLHEDLVKLYNGVKIHLPCGEHEIYGAVVSICGDTLAQYELCGFKEGVGFAYSKCRHCECSFEDMQMFYNEENFEQRTLERHFRQCSDIEKASTEYLRNSLKTTYGVNQRSKVMDFPGFNLIQQTPQDIMHVILEGIAPLEIKCMLKQLVILGQLDLDVFNADIIGFPYSPQDTRDRPSPIAYSTLASNDNKLKQSSGQMLVLLKILPFLLDVIKGTAYFSFILELLELVQILFSPVISLETIDKLKVLIEQHLKHFKDLFSENNITPKQHYLIHVPSQIKLLGPMLRHMCMRFESKHCFFKKWVSKVNFKNVCKSLIKHNQMFECCQNVNSSNHPIFASECVLGPVSEVKNMPYLKGKVRDYFGVDQINHAVSVKWITLNGNKYIREKTLLVCMANASSLPEFGLVRNVFVINSSLYCFECQMYSTVCFDRDYMSYKIEVPNLAEATELVNADNLVDFTPYYSFIHRDITYVPVKYYLGDVIELHKASNV</sequence>
<accession>A0AAW2AVC8</accession>
<dbReference type="PANTHER" id="PTHR46579:SF1">
    <property type="entry name" value="F5_8 TYPE C DOMAIN-CONTAINING PROTEIN"/>
    <property type="match status" value="1"/>
</dbReference>
<proteinExistence type="predicted"/>
<evidence type="ECO:0000256" key="1">
    <source>
        <dbReference type="SAM" id="MobiDB-lite"/>
    </source>
</evidence>
<organism evidence="4 5">
    <name type="scientific">Culter alburnus</name>
    <name type="common">Topmouth culter</name>
    <dbReference type="NCBI Taxonomy" id="194366"/>
    <lineage>
        <taxon>Eukaryota</taxon>
        <taxon>Metazoa</taxon>
        <taxon>Chordata</taxon>
        <taxon>Craniata</taxon>
        <taxon>Vertebrata</taxon>
        <taxon>Euteleostomi</taxon>
        <taxon>Actinopterygii</taxon>
        <taxon>Neopterygii</taxon>
        <taxon>Teleostei</taxon>
        <taxon>Ostariophysi</taxon>
        <taxon>Cypriniformes</taxon>
        <taxon>Xenocyprididae</taxon>
        <taxon>Xenocypridinae</taxon>
        <taxon>Culter</taxon>
    </lineage>
</organism>